<feature type="domain" description="Transposase-associated" evidence="2">
    <location>
        <begin position="162"/>
        <end position="242"/>
    </location>
</feature>
<gene>
    <name evidence="3" type="ORF">Cgig2_028608</name>
</gene>
<evidence type="ECO:0000256" key="1">
    <source>
        <dbReference type="SAM" id="MobiDB-lite"/>
    </source>
</evidence>
<feature type="compositionally biased region" description="Basic and acidic residues" evidence="1">
    <location>
        <begin position="302"/>
        <end position="315"/>
    </location>
</feature>
<comment type="caution">
    <text evidence="3">The sequence shown here is derived from an EMBL/GenBank/DDBJ whole genome shotgun (WGS) entry which is preliminary data.</text>
</comment>
<evidence type="ECO:0000313" key="4">
    <source>
        <dbReference type="Proteomes" id="UP001153076"/>
    </source>
</evidence>
<dbReference type="EMBL" id="JAKOGI010000288">
    <property type="protein sequence ID" value="KAJ8437670.1"/>
    <property type="molecule type" value="Genomic_DNA"/>
</dbReference>
<feature type="region of interest" description="Disordered" evidence="1">
    <location>
        <begin position="290"/>
        <end position="315"/>
    </location>
</feature>
<evidence type="ECO:0000313" key="3">
    <source>
        <dbReference type="EMBL" id="KAJ8437670.1"/>
    </source>
</evidence>
<keyword evidence="4" id="KW-1185">Reference proteome</keyword>
<feature type="region of interest" description="Disordered" evidence="1">
    <location>
        <begin position="479"/>
        <end position="535"/>
    </location>
</feature>
<dbReference type="Pfam" id="PF13963">
    <property type="entry name" value="Transpos_assoc"/>
    <property type="match status" value="1"/>
</dbReference>
<feature type="compositionally biased region" description="Polar residues" evidence="1">
    <location>
        <begin position="487"/>
        <end position="499"/>
    </location>
</feature>
<accession>A0A9Q1QEH0</accession>
<dbReference type="OrthoDB" id="1713787at2759"/>
<dbReference type="InterPro" id="IPR029480">
    <property type="entry name" value="Transpos_assoc"/>
</dbReference>
<dbReference type="Proteomes" id="UP001153076">
    <property type="component" value="Unassembled WGS sequence"/>
</dbReference>
<evidence type="ECO:0000259" key="2">
    <source>
        <dbReference type="Pfam" id="PF13963"/>
    </source>
</evidence>
<proteinExistence type="predicted"/>
<sequence>MTIVMKNTSYILYFLNLKKTYESPRAFSSAVPTHLHQFPLLLLSTLIASSRLLSSKEDEPNLKLKLRKGFRWAIVRFVAGTVAQDFRWAIVRFAATGIQGRRVVKMVKDPRGATIIWRSVLRTVTPAFLVTLRVINTTVTNLKESNLFFQYWKWKYDMSTNKEWMKLKNRSTSQYLQGVDKFLEFAFSVAFPNENMQIERRTIRCPYNNCPNVYFKIRRDARYDLLKNDILQSYTIWDKHGEYMDNFHANNEVEVNENLDYEDMLDILQVATGVIGTGLIGNEERNVHGLSETTEEPTAEAAQEHKEKLATKNPRNVERRHKVEFSSWVHNRVEELCRQGSVNANLYYLVCKPLQTIRCYSGYIVNGMVGRGQGKNTCRNAEGGRSVSVQNELQFLGKGMNKMGSVGLDIDIGSNTHSPIEEEVQNDNLVRGEKRKYPSKFPRRAEAVLTAHEAADATRKADANGLDNNQNQRVTAKYMHAKRQRIQSEPNDANSSQGNKLDIDIGSNTHSSIEEEVRNDSLVPSPPRDQQDKCP</sequence>
<organism evidence="3 4">
    <name type="scientific">Carnegiea gigantea</name>
    <dbReference type="NCBI Taxonomy" id="171969"/>
    <lineage>
        <taxon>Eukaryota</taxon>
        <taxon>Viridiplantae</taxon>
        <taxon>Streptophyta</taxon>
        <taxon>Embryophyta</taxon>
        <taxon>Tracheophyta</taxon>
        <taxon>Spermatophyta</taxon>
        <taxon>Magnoliopsida</taxon>
        <taxon>eudicotyledons</taxon>
        <taxon>Gunneridae</taxon>
        <taxon>Pentapetalae</taxon>
        <taxon>Caryophyllales</taxon>
        <taxon>Cactineae</taxon>
        <taxon>Cactaceae</taxon>
        <taxon>Cactoideae</taxon>
        <taxon>Echinocereeae</taxon>
        <taxon>Carnegiea</taxon>
    </lineage>
</organism>
<dbReference type="AlphaFoldDB" id="A0A9Q1QEH0"/>
<reference evidence="3" key="1">
    <citation type="submission" date="2022-04" db="EMBL/GenBank/DDBJ databases">
        <title>Carnegiea gigantea Genome sequencing and assembly v2.</title>
        <authorList>
            <person name="Copetti D."/>
            <person name="Sanderson M.J."/>
            <person name="Burquez A."/>
            <person name="Wojciechowski M.F."/>
        </authorList>
    </citation>
    <scope>NUCLEOTIDE SEQUENCE</scope>
    <source>
        <strain evidence="3">SGP5-SGP5p</strain>
        <tissue evidence="3">Aerial part</tissue>
    </source>
</reference>
<protein>
    <recommendedName>
        <fullName evidence="2">Transposase-associated domain-containing protein</fullName>
    </recommendedName>
</protein>
<name>A0A9Q1QEH0_9CARY</name>